<reference evidence="1" key="1">
    <citation type="journal article" date="2014" name="Front. Microbiol.">
        <title>High frequency of phylogenetically diverse reductive dehalogenase-homologous genes in deep subseafloor sedimentary metagenomes.</title>
        <authorList>
            <person name="Kawai M."/>
            <person name="Futagami T."/>
            <person name="Toyoda A."/>
            <person name="Takaki Y."/>
            <person name="Nishi S."/>
            <person name="Hori S."/>
            <person name="Arai W."/>
            <person name="Tsubouchi T."/>
            <person name="Morono Y."/>
            <person name="Uchiyama I."/>
            <person name="Ito T."/>
            <person name="Fujiyama A."/>
            <person name="Inagaki F."/>
            <person name="Takami H."/>
        </authorList>
    </citation>
    <scope>NUCLEOTIDE SEQUENCE</scope>
    <source>
        <strain evidence="1">Expedition CK06-06</strain>
    </source>
</reference>
<protein>
    <submittedName>
        <fullName evidence="1">Uncharacterized protein</fullName>
    </submittedName>
</protein>
<feature type="non-terminal residue" evidence="1">
    <location>
        <position position="1"/>
    </location>
</feature>
<evidence type="ECO:0000313" key="1">
    <source>
        <dbReference type="EMBL" id="GAG82761.1"/>
    </source>
</evidence>
<dbReference type="AlphaFoldDB" id="X1CEW1"/>
<accession>X1CEW1</accession>
<proteinExistence type="predicted"/>
<dbReference type="EMBL" id="BART01012580">
    <property type="protein sequence ID" value="GAG82761.1"/>
    <property type="molecule type" value="Genomic_DNA"/>
</dbReference>
<sequence>DWTAEAYAGITPSIDRALLLSETPRIKGVMRRFNRARNLAVFPLNVAWSLGTQTKSLALTVGRYGTTNTLQGFYQWLNPAIREKTAREYYSYIVKSAKQGRVTRQDADMLIGEAVRLRRTKLETVRDLTTLVLEQMEKLLTGASIRAAHLHGAKRGLTGEALKNYASDGGAKTQSMYNDEDKPGFLRNLSVKTVAPYQTYCYEVMNTLREWAGKTGTPPNSKMYAIWSMTRFMAAMAVLNMLEGGVRRRKWSWFRLIPVPFSEFWLSP</sequence>
<comment type="caution">
    <text evidence="1">The sequence shown here is derived from an EMBL/GenBank/DDBJ whole genome shotgun (WGS) entry which is preliminary data.</text>
</comment>
<name>X1CEW1_9ZZZZ</name>
<organism evidence="1">
    <name type="scientific">marine sediment metagenome</name>
    <dbReference type="NCBI Taxonomy" id="412755"/>
    <lineage>
        <taxon>unclassified sequences</taxon>
        <taxon>metagenomes</taxon>
        <taxon>ecological metagenomes</taxon>
    </lineage>
</organism>
<feature type="non-terminal residue" evidence="1">
    <location>
        <position position="268"/>
    </location>
</feature>
<gene>
    <name evidence="1" type="ORF">S01H4_26184</name>
</gene>